<protein>
    <recommendedName>
        <fullName evidence="3">receptor protein-tyrosine kinase</fullName>
        <ecNumber evidence="3">2.7.10.1</ecNumber>
    </recommendedName>
</protein>
<dbReference type="InterPro" id="IPR008266">
    <property type="entry name" value="Tyr_kinase_AS"/>
</dbReference>
<feature type="domain" description="Protein kinase" evidence="24">
    <location>
        <begin position="17"/>
        <end position="318"/>
    </location>
</feature>
<dbReference type="InParanoid" id="E9HD20"/>
<evidence type="ECO:0000256" key="10">
    <source>
        <dbReference type="ARBA" id="ARBA00022777"/>
    </source>
</evidence>
<dbReference type="GO" id="GO:0005886">
    <property type="term" value="C:plasma membrane"/>
    <property type="evidence" value="ECO:0000318"/>
    <property type="project" value="GO_Central"/>
</dbReference>
<dbReference type="EMBL" id="GL732622">
    <property type="protein sequence ID" value="EFX70297.1"/>
    <property type="molecule type" value="Genomic_DNA"/>
</dbReference>
<dbReference type="GO" id="GO:0051130">
    <property type="term" value="P:positive regulation of cellular component organization"/>
    <property type="evidence" value="ECO:0007669"/>
    <property type="project" value="UniProtKB-ARBA"/>
</dbReference>
<feature type="binding site" evidence="23">
    <location>
        <position position="180"/>
    </location>
    <ligand>
        <name>Mg(2+)</name>
        <dbReference type="ChEBI" id="CHEBI:18420"/>
    </ligand>
</feature>
<dbReference type="HOGENOM" id="CLU_000288_7_40_1"/>
<dbReference type="InterPro" id="IPR020635">
    <property type="entry name" value="Tyr_kinase_cat_dom"/>
</dbReference>
<keyword evidence="16" id="KW-0675">Receptor</keyword>
<dbReference type="Gene3D" id="3.30.200.20">
    <property type="entry name" value="Phosphorylase Kinase, domain 1"/>
    <property type="match status" value="1"/>
</dbReference>
<dbReference type="InterPro" id="IPR001245">
    <property type="entry name" value="Ser-Thr/Tyr_kinase_cat_dom"/>
</dbReference>
<dbReference type="GO" id="GO:0012505">
    <property type="term" value="C:endomembrane system"/>
    <property type="evidence" value="ECO:0007669"/>
    <property type="project" value="UniProtKB-SubCell"/>
</dbReference>
<keyword evidence="10" id="KW-0418">Kinase</keyword>
<keyword evidence="13" id="KW-0472">Membrane</keyword>
<dbReference type="GO" id="GO:0050793">
    <property type="term" value="P:regulation of developmental process"/>
    <property type="evidence" value="ECO:0007669"/>
    <property type="project" value="UniProtKB-ARBA"/>
</dbReference>
<comment type="catalytic activity">
    <reaction evidence="19">
        <text>L-tyrosyl-[protein] + ATP = O-phospho-L-tyrosyl-[protein] + ADP + H(+)</text>
        <dbReference type="Rhea" id="RHEA:10596"/>
        <dbReference type="Rhea" id="RHEA-COMP:10136"/>
        <dbReference type="Rhea" id="RHEA-COMP:20101"/>
        <dbReference type="ChEBI" id="CHEBI:15378"/>
        <dbReference type="ChEBI" id="CHEBI:30616"/>
        <dbReference type="ChEBI" id="CHEBI:46858"/>
        <dbReference type="ChEBI" id="CHEBI:61978"/>
        <dbReference type="ChEBI" id="CHEBI:456216"/>
        <dbReference type="EC" id="2.7.10.1"/>
    </reaction>
</comment>
<keyword evidence="7" id="KW-0732">Signal</keyword>
<gene>
    <name evidence="25" type="ORF">DAPPUDRAFT_61463</name>
</gene>
<dbReference type="GO" id="GO:0030182">
    <property type="term" value="P:neuron differentiation"/>
    <property type="evidence" value="ECO:0007669"/>
    <property type="project" value="UniProtKB-ARBA"/>
</dbReference>
<evidence type="ECO:0000256" key="21">
    <source>
        <dbReference type="PIRSR" id="PIRSR000615-1"/>
    </source>
</evidence>
<evidence type="ECO:0000256" key="8">
    <source>
        <dbReference type="ARBA" id="ARBA00022737"/>
    </source>
</evidence>
<dbReference type="OMA" id="CCINVAK"/>
<dbReference type="FunFam" id="3.30.200.20:FF:000593">
    <property type="entry name" value="Predicted protein"/>
    <property type="match status" value="1"/>
</dbReference>
<dbReference type="SMART" id="SM00219">
    <property type="entry name" value="TyrKc"/>
    <property type="match status" value="1"/>
</dbReference>
<evidence type="ECO:0000256" key="14">
    <source>
        <dbReference type="ARBA" id="ARBA00023137"/>
    </source>
</evidence>
<comment type="subcellular location">
    <subcellularLocation>
        <location evidence="2">Endomembrane system</location>
    </subcellularLocation>
    <subcellularLocation>
        <location evidence="1">Membrane</location>
        <topology evidence="1">Single-pass membrane protein</topology>
    </subcellularLocation>
</comment>
<dbReference type="GO" id="GO:0046872">
    <property type="term" value="F:metal ion binding"/>
    <property type="evidence" value="ECO:0007669"/>
    <property type="project" value="UniProtKB-KW"/>
</dbReference>
<keyword evidence="4" id="KW-0597">Phosphoprotein</keyword>
<feature type="active site" description="Proton acceptor" evidence="21">
    <location>
        <position position="175"/>
    </location>
</feature>
<feature type="binding site" evidence="22">
    <location>
        <position position="51"/>
    </location>
    <ligand>
        <name>ATP</name>
        <dbReference type="ChEBI" id="CHEBI:30616"/>
    </ligand>
</feature>
<dbReference type="EC" id="2.7.10.1" evidence="3"/>
<dbReference type="KEGG" id="dpx:DAPPUDRAFT_61463"/>
<dbReference type="GO" id="GO:0007169">
    <property type="term" value="P:cell surface receptor protein tyrosine kinase signaling pathway"/>
    <property type="evidence" value="ECO:0000318"/>
    <property type="project" value="GO_Central"/>
</dbReference>
<dbReference type="CDD" id="cd00192">
    <property type="entry name" value="PTKc"/>
    <property type="match status" value="1"/>
</dbReference>
<dbReference type="InterPro" id="IPR011009">
    <property type="entry name" value="Kinase-like_dom_sf"/>
</dbReference>
<dbReference type="PIRSF" id="PIRSF000615">
    <property type="entry name" value="TyrPK_CSF1-R"/>
    <property type="match status" value="1"/>
</dbReference>
<comment type="function">
    <text evidence="20">Receptor for basic fibroblast growth factor.</text>
</comment>
<evidence type="ECO:0000256" key="20">
    <source>
        <dbReference type="ARBA" id="ARBA00056965"/>
    </source>
</evidence>
<dbReference type="GO" id="GO:0048468">
    <property type="term" value="P:cell development"/>
    <property type="evidence" value="ECO:0007669"/>
    <property type="project" value="UniProtKB-ARBA"/>
</dbReference>
<dbReference type="AlphaFoldDB" id="E9HD20"/>
<name>E9HD20_DAPPU</name>
<dbReference type="PROSITE" id="PS50011">
    <property type="entry name" value="PROTEIN_KINASE_DOM"/>
    <property type="match status" value="1"/>
</dbReference>
<dbReference type="Proteomes" id="UP000000305">
    <property type="component" value="Unassembled WGS sequence"/>
</dbReference>
<evidence type="ECO:0000256" key="11">
    <source>
        <dbReference type="ARBA" id="ARBA00022840"/>
    </source>
</evidence>
<dbReference type="SUPFAM" id="SSF56112">
    <property type="entry name" value="Protein kinase-like (PK-like)"/>
    <property type="match status" value="1"/>
</dbReference>
<keyword evidence="6" id="KW-0812">Transmembrane</keyword>
<keyword evidence="15" id="KW-1015">Disulfide bond</keyword>
<evidence type="ECO:0000256" key="16">
    <source>
        <dbReference type="ARBA" id="ARBA00023170"/>
    </source>
</evidence>
<evidence type="ECO:0000256" key="22">
    <source>
        <dbReference type="PIRSR" id="PIRSR000615-2"/>
    </source>
</evidence>
<dbReference type="GO" id="GO:0004714">
    <property type="term" value="F:transmembrane receptor protein tyrosine kinase activity"/>
    <property type="evidence" value="ECO:0000318"/>
    <property type="project" value="GO_Central"/>
</dbReference>
<dbReference type="Pfam" id="PF07714">
    <property type="entry name" value="PK_Tyr_Ser-Thr"/>
    <property type="match status" value="1"/>
</dbReference>
<evidence type="ECO:0000256" key="1">
    <source>
        <dbReference type="ARBA" id="ARBA00004167"/>
    </source>
</evidence>
<dbReference type="PANTHER" id="PTHR24416:SF600">
    <property type="entry name" value="PDGF- AND VEGF-RECEPTOR RELATED, ISOFORM J"/>
    <property type="match status" value="1"/>
</dbReference>
<dbReference type="GO" id="GO:0005524">
    <property type="term" value="F:ATP binding"/>
    <property type="evidence" value="ECO:0007669"/>
    <property type="project" value="UniProtKB-KW"/>
</dbReference>
<evidence type="ECO:0000256" key="13">
    <source>
        <dbReference type="ARBA" id="ARBA00023136"/>
    </source>
</evidence>
<accession>E9HD20</accession>
<evidence type="ECO:0000256" key="23">
    <source>
        <dbReference type="PIRSR" id="PIRSR000615-3"/>
    </source>
</evidence>
<evidence type="ECO:0000256" key="4">
    <source>
        <dbReference type="ARBA" id="ARBA00022553"/>
    </source>
</evidence>
<keyword evidence="9 22" id="KW-0547">Nucleotide-binding</keyword>
<evidence type="ECO:0000256" key="5">
    <source>
        <dbReference type="ARBA" id="ARBA00022679"/>
    </source>
</evidence>
<dbReference type="InterPro" id="IPR050122">
    <property type="entry name" value="RTK"/>
</dbReference>
<dbReference type="PROSITE" id="PS00109">
    <property type="entry name" value="PROTEIN_KINASE_TYR"/>
    <property type="match status" value="1"/>
</dbReference>
<keyword evidence="23" id="KW-0460">Magnesium</keyword>
<dbReference type="STRING" id="6669.E9HD20"/>
<keyword evidence="18" id="KW-0393">Immunoglobulin domain</keyword>
<evidence type="ECO:0000256" key="18">
    <source>
        <dbReference type="ARBA" id="ARBA00023319"/>
    </source>
</evidence>
<keyword evidence="12" id="KW-1133">Transmembrane helix</keyword>
<evidence type="ECO:0000259" key="24">
    <source>
        <dbReference type="PROSITE" id="PS50011"/>
    </source>
</evidence>
<feature type="binding site" evidence="23">
    <location>
        <position position="193"/>
    </location>
    <ligand>
        <name>Mg(2+)</name>
        <dbReference type="ChEBI" id="CHEBI:18420"/>
    </ligand>
</feature>
<keyword evidence="26" id="KW-1185">Reference proteome</keyword>
<keyword evidence="5" id="KW-0808">Transferase</keyword>
<proteinExistence type="predicted"/>
<dbReference type="OrthoDB" id="7789554at2759"/>
<dbReference type="Gene3D" id="1.10.510.10">
    <property type="entry name" value="Transferase(Phosphotransferase) domain 1"/>
    <property type="match status" value="1"/>
</dbReference>
<dbReference type="FunCoup" id="E9HD20">
    <property type="interactions" value="4"/>
</dbReference>
<reference evidence="25 26" key="1">
    <citation type="journal article" date="2011" name="Science">
        <title>The ecoresponsive genome of Daphnia pulex.</title>
        <authorList>
            <person name="Colbourne J.K."/>
            <person name="Pfrender M.E."/>
            <person name="Gilbert D."/>
            <person name="Thomas W.K."/>
            <person name="Tucker A."/>
            <person name="Oakley T.H."/>
            <person name="Tokishita S."/>
            <person name="Aerts A."/>
            <person name="Arnold G.J."/>
            <person name="Basu M.K."/>
            <person name="Bauer D.J."/>
            <person name="Caceres C.E."/>
            <person name="Carmel L."/>
            <person name="Casola C."/>
            <person name="Choi J.H."/>
            <person name="Detter J.C."/>
            <person name="Dong Q."/>
            <person name="Dusheyko S."/>
            <person name="Eads B.D."/>
            <person name="Frohlich T."/>
            <person name="Geiler-Samerotte K.A."/>
            <person name="Gerlach D."/>
            <person name="Hatcher P."/>
            <person name="Jogdeo S."/>
            <person name="Krijgsveld J."/>
            <person name="Kriventseva E.V."/>
            <person name="Kultz D."/>
            <person name="Laforsch C."/>
            <person name="Lindquist E."/>
            <person name="Lopez J."/>
            <person name="Manak J.R."/>
            <person name="Muller J."/>
            <person name="Pangilinan J."/>
            <person name="Patwardhan R.P."/>
            <person name="Pitluck S."/>
            <person name="Pritham E.J."/>
            <person name="Rechtsteiner A."/>
            <person name="Rho M."/>
            <person name="Rogozin I.B."/>
            <person name="Sakarya O."/>
            <person name="Salamov A."/>
            <person name="Schaack S."/>
            <person name="Shapiro H."/>
            <person name="Shiga Y."/>
            <person name="Skalitzky C."/>
            <person name="Smith Z."/>
            <person name="Souvorov A."/>
            <person name="Sung W."/>
            <person name="Tang Z."/>
            <person name="Tsuchiya D."/>
            <person name="Tu H."/>
            <person name="Vos H."/>
            <person name="Wang M."/>
            <person name="Wolf Y.I."/>
            <person name="Yamagata H."/>
            <person name="Yamada T."/>
            <person name="Ye Y."/>
            <person name="Shaw J.R."/>
            <person name="Andrews J."/>
            <person name="Crease T.J."/>
            <person name="Tang H."/>
            <person name="Lucas S.M."/>
            <person name="Robertson H.M."/>
            <person name="Bork P."/>
            <person name="Koonin E.V."/>
            <person name="Zdobnov E.M."/>
            <person name="Grigoriev I.V."/>
            <person name="Lynch M."/>
            <person name="Boore J.L."/>
        </authorList>
    </citation>
    <scope>NUCLEOTIDE SEQUENCE [LARGE SCALE GENOMIC DNA]</scope>
</reference>
<dbReference type="InterPro" id="IPR000719">
    <property type="entry name" value="Prot_kinase_dom"/>
</dbReference>
<keyword evidence="17" id="KW-0325">Glycoprotein</keyword>
<keyword evidence="14" id="KW-0829">Tyrosine-protein kinase</keyword>
<evidence type="ECO:0000256" key="9">
    <source>
        <dbReference type="ARBA" id="ARBA00022741"/>
    </source>
</evidence>
<dbReference type="PANTHER" id="PTHR24416">
    <property type="entry name" value="TYROSINE-PROTEIN KINASE RECEPTOR"/>
    <property type="match status" value="1"/>
</dbReference>
<keyword evidence="8" id="KW-0677">Repeat</keyword>
<feature type="non-terminal residue" evidence="25">
    <location>
        <position position="1"/>
    </location>
</feature>
<dbReference type="eggNOG" id="KOG0200">
    <property type="taxonomic scope" value="Eukaryota"/>
</dbReference>
<evidence type="ECO:0000313" key="26">
    <source>
        <dbReference type="Proteomes" id="UP000000305"/>
    </source>
</evidence>
<dbReference type="PRINTS" id="PR00109">
    <property type="entry name" value="TYRKINASE"/>
</dbReference>
<evidence type="ECO:0000256" key="2">
    <source>
        <dbReference type="ARBA" id="ARBA00004308"/>
    </source>
</evidence>
<evidence type="ECO:0000256" key="12">
    <source>
        <dbReference type="ARBA" id="ARBA00022989"/>
    </source>
</evidence>
<keyword evidence="23" id="KW-0479">Metal-binding</keyword>
<dbReference type="GO" id="GO:0043235">
    <property type="term" value="C:receptor complex"/>
    <property type="evidence" value="ECO:0000318"/>
    <property type="project" value="GO_Central"/>
</dbReference>
<dbReference type="FunFam" id="1.10.510.10:FF:001512">
    <property type="entry name" value="Receptor tyrosine-protein kinase erbB-2"/>
    <property type="match status" value="1"/>
</dbReference>
<evidence type="ECO:0000256" key="19">
    <source>
        <dbReference type="ARBA" id="ARBA00051243"/>
    </source>
</evidence>
<keyword evidence="11 22" id="KW-0067">ATP-binding</keyword>
<evidence type="ECO:0000313" key="25">
    <source>
        <dbReference type="EMBL" id="EFX70297.1"/>
    </source>
</evidence>
<evidence type="ECO:0000256" key="17">
    <source>
        <dbReference type="ARBA" id="ARBA00023180"/>
    </source>
</evidence>
<feature type="binding site" evidence="22">
    <location>
        <position position="179"/>
    </location>
    <ligand>
        <name>ATP</name>
        <dbReference type="ChEBI" id="CHEBI:30616"/>
    </ligand>
</feature>
<organism evidence="25 26">
    <name type="scientific">Daphnia pulex</name>
    <name type="common">Water flea</name>
    <dbReference type="NCBI Taxonomy" id="6669"/>
    <lineage>
        <taxon>Eukaryota</taxon>
        <taxon>Metazoa</taxon>
        <taxon>Ecdysozoa</taxon>
        <taxon>Arthropoda</taxon>
        <taxon>Crustacea</taxon>
        <taxon>Branchiopoda</taxon>
        <taxon>Diplostraca</taxon>
        <taxon>Cladocera</taxon>
        <taxon>Anomopoda</taxon>
        <taxon>Daphniidae</taxon>
        <taxon>Daphnia</taxon>
    </lineage>
</organism>
<evidence type="ECO:0000256" key="7">
    <source>
        <dbReference type="ARBA" id="ARBA00022729"/>
    </source>
</evidence>
<evidence type="ECO:0000256" key="15">
    <source>
        <dbReference type="ARBA" id="ARBA00023157"/>
    </source>
</evidence>
<dbReference type="PhylomeDB" id="E9HD20"/>
<sequence>EKETAADPRWEFPRCRLKLQSQLDVGCFGRILKAEAKGIVPNEPVTTVAVKTVHSNDDFKAKHGLLEEFKILSQLGRHLNIVHLLGACTKYTNKEPLLIVFEYCPFSNLRAHLITFRHRFFGELNESRNLMPRDHFHGQNNTGNRTFSTRDLIYWAYQISRAMAYLVVKKVLHRDLALRNILLTANNIVKVSDFGMSLQTHSGTESRNNEELLPIKWMAIEALKDGLFSHQSDVWSFGVVLWELFTLGETPYTVYAKANKDFLVRILLMGRRLKKPTNAPEFVSAIMYSCWRSEPLQRPIFHELEKMFYAQLEPHAVLELMKLDENYIKMSRERDMETDTPCCINVAKHDSNCFD</sequence>
<dbReference type="GO" id="GO:0043410">
    <property type="term" value="P:positive regulation of MAPK cascade"/>
    <property type="evidence" value="ECO:0000318"/>
    <property type="project" value="GO_Central"/>
</dbReference>
<evidence type="ECO:0000256" key="3">
    <source>
        <dbReference type="ARBA" id="ARBA00011902"/>
    </source>
</evidence>
<evidence type="ECO:0000256" key="6">
    <source>
        <dbReference type="ARBA" id="ARBA00022692"/>
    </source>
</evidence>